<evidence type="ECO:0000256" key="4">
    <source>
        <dbReference type="ARBA" id="ARBA00022588"/>
    </source>
</evidence>
<keyword evidence="9" id="KW-0180">Complement pathway</keyword>
<proteinExistence type="predicted"/>
<dbReference type="InterPro" id="IPR016187">
    <property type="entry name" value="CTDL_fold"/>
</dbReference>
<keyword evidence="8" id="KW-0391">Immunity</keyword>
<dbReference type="GO" id="GO:0005581">
    <property type="term" value="C:collagen trimer"/>
    <property type="evidence" value="ECO:0007669"/>
    <property type="project" value="UniProtKB-KW"/>
</dbReference>
<dbReference type="Gene3D" id="3.10.100.10">
    <property type="entry name" value="Mannose-Binding Protein A, subunit A"/>
    <property type="match status" value="1"/>
</dbReference>
<dbReference type="GO" id="GO:0005771">
    <property type="term" value="C:multivesicular body"/>
    <property type="evidence" value="ECO:0007669"/>
    <property type="project" value="TreeGrafter"/>
</dbReference>
<keyword evidence="16" id="KW-0732">Signal</keyword>
<dbReference type="PANTHER" id="PTHR24024:SF34">
    <property type="entry name" value="MANNOSE-BINDING PROTEIN C"/>
    <property type="match status" value="1"/>
</dbReference>
<feature type="compositionally biased region" description="Basic and acidic residues" evidence="15">
    <location>
        <begin position="51"/>
        <end position="66"/>
    </location>
</feature>
<name>A0A8J6DX47_GALPY</name>
<dbReference type="OrthoDB" id="10255512at2759"/>
<dbReference type="SUPFAM" id="SSF56436">
    <property type="entry name" value="C-type lectin-like"/>
    <property type="match status" value="1"/>
</dbReference>
<dbReference type="PROSITE" id="PS50041">
    <property type="entry name" value="C_TYPE_LECTIN_2"/>
    <property type="match status" value="1"/>
</dbReference>
<evidence type="ECO:0000256" key="16">
    <source>
        <dbReference type="SAM" id="SignalP"/>
    </source>
</evidence>
<protein>
    <recommendedName>
        <fullName evidence="2">Mannose-binding protein C</fullName>
    </recommendedName>
</protein>
<dbReference type="InterPro" id="IPR008160">
    <property type="entry name" value="Collagen"/>
</dbReference>
<dbReference type="InterPro" id="IPR001304">
    <property type="entry name" value="C-type_lectin-like"/>
</dbReference>
<dbReference type="GO" id="GO:0006958">
    <property type="term" value="P:complement activation, classical pathway"/>
    <property type="evidence" value="ECO:0007669"/>
    <property type="project" value="UniProtKB-KW"/>
</dbReference>
<keyword evidence="13" id="KW-1018">Complement activation lectin pathway</keyword>
<feature type="domain" description="C-type lectin" evidence="17">
    <location>
        <begin position="113"/>
        <end position="222"/>
    </location>
</feature>
<comment type="caution">
    <text evidence="18">The sequence shown here is derived from an EMBL/GenBank/DDBJ whole genome shotgun (WGS) entry which is preliminary data.</text>
</comment>
<dbReference type="Pfam" id="PF01391">
    <property type="entry name" value="Collagen"/>
    <property type="match status" value="1"/>
</dbReference>
<feature type="non-terminal residue" evidence="18">
    <location>
        <position position="1"/>
    </location>
</feature>
<dbReference type="InterPro" id="IPR016186">
    <property type="entry name" value="C-type_lectin-like/link_sf"/>
</dbReference>
<feature type="region of interest" description="Disordered" evidence="15">
    <location>
        <begin position="46"/>
        <end position="90"/>
    </location>
</feature>
<evidence type="ECO:0000256" key="2">
    <source>
        <dbReference type="ARBA" id="ARBA00021805"/>
    </source>
</evidence>
<accession>A0A8J6DX47</accession>
<evidence type="ECO:0000259" key="17">
    <source>
        <dbReference type="PROSITE" id="PS50041"/>
    </source>
</evidence>
<dbReference type="EMBL" id="JAGFMF010011418">
    <property type="protein sequence ID" value="KAG8523055.1"/>
    <property type="molecule type" value="Genomic_DNA"/>
</dbReference>
<keyword evidence="6" id="KW-0677">Repeat</keyword>
<evidence type="ECO:0000256" key="3">
    <source>
        <dbReference type="ARBA" id="ARBA00022525"/>
    </source>
</evidence>
<evidence type="ECO:0000256" key="13">
    <source>
        <dbReference type="ARBA" id="ARBA00023153"/>
    </source>
</evidence>
<comment type="subcellular location">
    <subcellularLocation>
        <location evidence="1">Secreted</location>
    </subcellularLocation>
</comment>
<evidence type="ECO:0000256" key="14">
    <source>
        <dbReference type="ARBA" id="ARBA00023278"/>
    </source>
</evidence>
<keyword evidence="19" id="KW-1185">Reference proteome</keyword>
<evidence type="ECO:0000256" key="12">
    <source>
        <dbReference type="ARBA" id="ARBA00023119"/>
    </source>
</evidence>
<evidence type="ECO:0000256" key="10">
    <source>
        <dbReference type="ARBA" id="ARBA00023035"/>
    </source>
</evidence>
<keyword evidence="7" id="KW-0106">Calcium</keyword>
<evidence type="ECO:0000313" key="19">
    <source>
        <dbReference type="Proteomes" id="UP000700334"/>
    </source>
</evidence>
<evidence type="ECO:0000256" key="7">
    <source>
        <dbReference type="ARBA" id="ARBA00022837"/>
    </source>
</evidence>
<dbReference type="SMART" id="SM00034">
    <property type="entry name" value="CLECT"/>
    <property type="match status" value="1"/>
</dbReference>
<dbReference type="PANTHER" id="PTHR24024">
    <property type="entry name" value="PULMONARY SURFACTANT-ASSOCIATED PROTEIN A"/>
    <property type="match status" value="1"/>
</dbReference>
<gene>
    <name evidence="18" type="ORF">J0S82_012640</name>
</gene>
<keyword evidence="4" id="KW-0399">Innate immunity</keyword>
<evidence type="ECO:0000256" key="8">
    <source>
        <dbReference type="ARBA" id="ARBA00022859"/>
    </source>
</evidence>
<feature type="compositionally biased region" description="Low complexity" evidence="15">
    <location>
        <begin position="70"/>
        <end position="90"/>
    </location>
</feature>
<evidence type="ECO:0000256" key="6">
    <source>
        <dbReference type="ARBA" id="ARBA00022737"/>
    </source>
</evidence>
<keyword evidence="10" id="KW-0465">Mannose-binding</keyword>
<dbReference type="AlphaFoldDB" id="A0A8J6DX47"/>
<dbReference type="GO" id="GO:0005537">
    <property type="term" value="F:D-mannose binding"/>
    <property type="evidence" value="ECO:0007669"/>
    <property type="project" value="UniProtKB-KW"/>
</dbReference>
<keyword evidence="14" id="KW-0379">Hydroxylation</keyword>
<dbReference type="GO" id="GO:0001867">
    <property type="term" value="P:complement activation, lectin pathway"/>
    <property type="evidence" value="ECO:0007669"/>
    <property type="project" value="UniProtKB-KW"/>
</dbReference>
<evidence type="ECO:0000256" key="11">
    <source>
        <dbReference type="ARBA" id="ARBA00023054"/>
    </source>
</evidence>
<keyword evidence="12" id="KW-0176">Collagen</keyword>
<evidence type="ECO:0000256" key="9">
    <source>
        <dbReference type="ARBA" id="ARBA00022875"/>
    </source>
</evidence>
<sequence length="222" mass="23191">VRIMSPSSSLPLLLLSVVTVSCSEPQKCENVPQTCPVMACGPPGINGFPGKDGHDGAKGEKGEPGESLRGLQGPPGKLGPPGIQGLPGMIGPKGQKGDLGICPGLLFSLSTKVGKKIFLKYTEELTFARVKALCSQSGGSVATPQNEAENKAIKNIAKGTAFLGITDEKTEGQFVTLSGNRQTYQNWDKGEPNNADSGENCVMVRENGKWNDVSCSSSMLAV</sequence>
<keyword evidence="5" id="KW-0430">Lectin</keyword>
<reference evidence="18" key="1">
    <citation type="journal article" date="2021" name="Evol. Appl.">
        <title>The genome of the Pyrenean desman and the effects of bottlenecks and inbreeding on the genomic landscape of an endangered species.</title>
        <authorList>
            <person name="Escoda L."/>
            <person name="Castresana J."/>
        </authorList>
    </citation>
    <scope>NUCLEOTIDE SEQUENCE</scope>
    <source>
        <strain evidence="18">IBE-C5619</strain>
    </source>
</reference>
<dbReference type="InterPro" id="IPR051077">
    <property type="entry name" value="Ca-dependent_lectin"/>
</dbReference>
<dbReference type="Pfam" id="PF00059">
    <property type="entry name" value="Lectin_C"/>
    <property type="match status" value="1"/>
</dbReference>
<feature type="chain" id="PRO_5035209405" description="Mannose-binding protein C" evidence="16">
    <location>
        <begin position="23"/>
        <end position="222"/>
    </location>
</feature>
<evidence type="ECO:0000256" key="1">
    <source>
        <dbReference type="ARBA" id="ARBA00004613"/>
    </source>
</evidence>
<dbReference type="GO" id="GO:0005615">
    <property type="term" value="C:extracellular space"/>
    <property type="evidence" value="ECO:0007669"/>
    <property type="project" value="TreeGrafter"/>
</dbReference>
<feature type="signal peptide" evidence="16">
    <location>
        <begin position="1"/>
        <end position="22"/>
    </location>
</feature>
<organism evidence="18 19">
    <name type="scientific">Galemys pyrenaicus</name>
    <name type="common">Iberian desman</name>
    <name type="synonym">Pyrenean desman</name>
    <dbReference type="NCBI Taxonomy" id="202257"/>
    <lineage>
        <taxon>Eukaryota</taxon>
        <taxon>Metazoa</taxon>
        <taxon>Chordata</taxon>
        <taxon>Craniata</taxon>
        <taxon>Vertebrata</taxon>
        <taxon>Euteleostomi</taxon>
        <taxon>Mammalia</taxon>
        <taxon>Eutheria</taxon>
        <taxon>Laurasiatheria</taxon>
        <taxon>Eulipotyphla</taxon>
        <taxon>Talpidae</taxon>
        <taxon>Galemys</taxon>
    </lineage>
</organism>
<feature type="non-terminal residue" evidence="18">
    <location>
        <position position="222"/>
    </location>
</feature>
<evidence type="ECO:0000313" key="18">
    <source>
        <dbReference type="EMBL" id="KAG8523055.1"/>
    </source>
</evidence>
<dbReference type="Proteomes" id="UP000700334">
    <property type="component" value="Unassembled WGS sequence"/>
</dbReference>
<keyword evidence="3" id="KW-0964">Secreted</keyword>
<evidence type="ECO:0000256" key="5">
    <source>
        <dbReference type="ARBA" id="ARBA00022734"/>
    </source>
</evidence>
<keyword evidence="11" id="KW-0175">Coiled coil</keyword>
<evidence type="ECO:0000256" key="15">
    <source>
        <dbReference type="SAM" id="MobiDB-lite"/>
    </source>
</evidence>